<dbReference type="GeneID" id="93110841"/>
<accession>A0A1A9FQU4</accession>
<dbReference type="FunFam" id="1.10.10.10:FF:000001">
    <property type="entry name" value="LysR family transcriptional regulator"/>
    <property type="match status" value="1"/>
</dbReference>
<dbReference type="Pfam" id="PF03466">
    <property type="entry name" value="LysR_substrate"/>
    <property type="match status" value="1"/>
</dbReference>
<organism evidence="7 8">
    <name type="scientific">Brucella pseudogrignonensis</name>
    <dbReference type="NCBI Taxonomy" id="419475"/>
    <lineage>
        <taxon>Bacteria</taxon>
        <taxon>Pseudomonadati</taxon>
        <taxon>Pseudomonadota</taxon>
        <taxon>Alphaproteobacteria</taxon>
        <taxon>Hyphomicrobiales</taxon>
        <taxon>Brucellaceae</taxon>
        <taxon>Brucella/Ochrobactrum group</taxon>
        <taxon>Brucella</taxon>
    </lineage>
</organism>
<dbReference type="InterPro" id="IPR005119">
    <property type="entry name" value="LysR_subst-bd"/>
</dbReference>
<evidence type="ECO:0000313" key="7">
    <source>
        <dbReference type="EMBL" id="OYR26594.1"/>
    </source>
</evidence>
<dbReference type="SUPFAM" id="SSF53850">
    <property type="entry name" value="Periplasmic binding protein-like II"/>
    <property type="match status" value="1"/>
</dbReference>
<evidence type="ECO:0000313" key="9">
    <source>
        <dbReference type="Proteomes" id="UP000526233"/>
    </source>
</evidence>
<dbReference type="Gene3D" id="1.10.10.10">
    <property type="entry name" value="Winged helix-like DNA-binding domain superfamily/Winged helix DNA-binding domain"/>
    <property type="match status" value="1"/>
</dbReference>
<dbReference type="PRINTS" id="PR00039">
    <property type="entry name" value="HTHLYSR"/>
</dbReference>
<dbReference type="Proteomes" id="UP000216188">
    <property type="component" value="Unassembled WGS sequence"/>
</dbReference>
<dbReference type="Proteomes" id="UP000526233">
    <property type="component" value="Unassembled WGS sequence"/>
</dbReference>
<keyword evidence="8" id="KW-1185">Reference proteome</keyword>
<evidence type="ECO:0000313" key="8">
    <source>
        <dbReference type="Proteomes" id="UP000216188"/>
    </source>
</evidence>
<comment type="caution">
    <text evidence="7">The sequence shown here is derived from an EMBL/GenBank/DDBJ whole genome shotgun (WGS) entry which is preliminary data.</text>
</comment>
<dbReference type="InterPro" id="IPR000847">
    <property type="entry name" value="LysR_HTH_N"/>
</dbReference>
<gene>
    <name evidence="7" type="ORF">CEV34_2330</name>
    <name evidence="6" type="ORF">EHE22_04065</name>
</gene>
<dbReference type="EMBL" id="PKQI01000001">
    <property type="protein sequence ID" value="NNV19605.1"/>
    <property type="molecule type" value="Genomic_DNA"/>
</dbReference>
<keyword evidence="4" id="KW-0804">Transcription</keyword>
<keyword evidence="3" id="KW-0238">DNA-binding</keyword>
<dbReference type="EMBL" id="NNRM01000018">
    <property type="protein sequence ID" value="OYR26594.1"/>
    <property type="molecule type" value="Genomic_DNA"/>
</dbReference>
<reference evidence="7 8" key="1">
    <citation type="submission" date="2017-07" db="EMBL/GenBank/DDBJ databases">
        <title>Phylogenetic study on the rhizospheric bacterium Ochrobactrum sp. A44.</title>
        <authorList>
            <person name="Krzyzanowska D.M."/>
            <person name="Ossowicki A."/>
            <person name="Rajewska M."/>
            <person name="Maciag T."/>
            <person name="Kaczynski Z."/>
            <person name="Czerwicka M."/>
            <person name="Jafra S."/>
        </authorList>
    </citation>
    <scope>NUCLEOTIDE SEQUENCE [LARGE SCALE GENOMIC DNA]</scope>
    <source>
        <strain evidence="7 8">CCUG 30717</strain>
    </source>
</reference>
<dbReference type="GO" id="GO:0003677">
    <property type="term" value="F:DNA binding"/>
    <property type="evidence" value="ECO:0007669"/>
    <property type="project" value="UniProtKB-KW"/>
</dbReference>
<dbReference type="PANTHER" id="PTHR30537">
    <property type="entry name" value="HTH-TYPE TRANSCRIPTIONAL REGULATOR"/>
    <property type="match status" value="1"/>
</dbReference>
<dbReference type="InterPro" id="IPR058163">
    <property type="entry name" value="LysR-type_TF_proteobact-type"/>
</dbReference>
<dbReference type="AlphaFoldDB" id="A0A1A9FQU4"/>
<evidence type="ECO:0000259" key="5">
    <source>
        <dbReference type="PROSITE" id="PS50931"/>
    </source>
</evidence>
<protein>
    <submittedName>
        <fullName evidence="6">LysR family transcriptional regulator</fullName>
    </submittedName>
    <submittedName>
        <fullName evidence="7">LysR substrate binding domain protein</fullName>
    </submittedName>
</protein>
<proteinExistence type="inferred from homology"/>
<evidence type="ECO:0000256" key="1">
    <source>
        <dbReference type="ARBA" id="ARBA00009437"/>
    </source>
</evidence>
<comment type="similarity">
    <text evidence="1">Belongs to the LysR transcriptional regulatory family.</text>
</comment>
<dbReference type="PROSITE" id="PS50931">
    <property type="entry name" value="HTH_LYSR"/>
    <property type="match status" value="1"/>
</dbReference>
<sequence length="299" mass="33111">MNELKALKTFLLAAEKRNFAQVARELDMTPASVTRTIAALEEELGVQLFVRTTRQVSLTTDGAVFAARIEPAVNALETARLELMNVHKADQGRLRINAPMSLGQQVLPQILSAFRDVYPKIEIELSLTDQMLDIVEQDFDLAIRISGAPSDKFTIWRKIIEIKRILVAAPGTPFIDVAHPGELTSDGCLGYSSESRRENWALSDGSSTVNVSAGRMISANNGEVLANMAADGAGVAMLPVFIVAEHLRTGRLVHILPEWSPPQLWLTLYYPPFQKLPPRIAAFSDFFEREIKAIVTRMI</sequence>
<dbReference type="PANTHER" id="PTHR30537:SF5">
    <property type="entry name" value="HTH-TYPE TRANSCRIPTIONAL ACTIVATOR TTDR-RELATED"/>
    <property type="match status" value="1"/>
</dbReference>
<dbReference type="GO" id="GO:0003700">
    <property type="term" value="F:DNA-binding transcription factor activity"/>
    <property type="evidence" value="ECO:0007669"/>
    <property type="project" value="InterPro"/>
</dbReference>
<dbReference type="InterPro" id="IPR036390">
    <property type="entry name" value="WH_DNA-bd_sf"/>
</dbReference>
<evidence type="ECO:0000256" key="2">
    <source>
        <dbReference type="ARBA" id="ARBA00023015"/>
    </source>
</evidence>
<evidence type="ECO:0000256" key="4">
    <source>
        <dbReference type="ARBA" id="ARBA00023163"/>
    </source>
</evidence>
<dbReference type="OrthoDB" id="9813056at2"/>
<dbReference type="CDD" id="cd08422">
    <property type="entry name" value="PBP2_CrgA_like"/>
    <property type="match status" value="1"/>
</dbReference>
<dbReference type="Pfam" id="PF00126">
    <property type="entry name" value="HTH_1"/>
    <property type="match status" value="1"/>
</dbReference>
<dbReference type="Gene3D" id="3.40.190.290">
    <property type="match status" value="1"/>
</dbReference>
<feature type="domain" description="HTH lysR-type" evidence="5">
    <location>
        <begin position="1"/>
        <end position="59"/>
    </location>
</feature>
<dbReference type="InterPro" id="IPR036388">
    <property type="entry name" value="WH-like_DNA-bd_sf"/>
</dbReference>
<evidence type="ECO:0000256" key="3">
    <source>
        <dbReference type="ARBA" id="ARBA00023125"/>
    </source>
</evidence>
<keyword evidence="2" id="KW-0805">Transcription regulation</keyword>
<evidence type="ECO:0000313" key="6">
    <source>
        <dbReference type="EMBL" id="NNV19605.1"/>
    </source>
</evidence>
<dbReference type="STRING" id="419475.A8A54_13695"/>
<name>A0A1A9FQU4_9HYPH</name>
<dbReference type="KEGG" id="ops:A8A54_13695"/>
<dbReference type="RefSeq" id="WP_007879049.1">
    <property type="nucleotide sequence ID" value="NZ_CAXURC020000002.1"/>
</dbReference>
<reference evidence="6 9" key="2">
    <citation type="submission" date="2018-11" db="EMBL/GenBank/DDBJ databases">
        <title>Genome sequencing and analysis.</title>
        <authorList>
            <person name="Huang Y.-T."/>
        </authorList>
    </citation>
    <scope>NUCLEOTIDE SEQUENCE [LARGE SCALE GENOMIC DNA]</scope>
    <source>
        <strain evidence="6 9">SHIN</strain>
    </source>
</reference>
<dbReference type="SUPFAM" id="SSF46785">
    <property type="entry name" value="Winged helix' DNA-binding domain"/>
    <property type="match status" value="1"/>
</dbReference>